<feature type="transmembrane region" description="Helical" evidence="1">
    <location>
        <begin position="29"/>
        <end position="52"/>
    </location>
</feature>
<dbReference type="Proteomes" id="UP000230750">
    <property type="component" value="Unassembled WGS sequence"/>
</dbReference>
<comment type="caution">
    <text evidence="4">The sequence shown here is derived from an EMBL/GenBank/DDBJ whole genome shotgun (WGS) entry which is preliminary data.</text>
</comment>
<reference evidence="4 5" key="1">
    <citation type="journal article" date="2017" name="PLoS Biol.">
        <title>The sea cucumber genome provides insights into morphological evolution and visceral regeneration.</title>
        <authorList>
            <person name="Zhang X."/>
            <person name="Sun L."/>
            <person name="Yuan J."/>
            <person name="Sun Y."/>
            <person name="Gao Y."/>
            <person name="Zhang L."/>
            <person name="Li S."/>
            <person name="Dai H."/>
            <person name="Hamel J.F."/>
            <person name="Liu C."/>
            <person name="Yu Y."/>
            <person name="Liu S."/>
            <person name="Lin W."/>
            <person name="Guo K."/>
            <person name="Jin S."/>
            <person name="Xu P."/>
            <person name="Storey K.B."/>
            <person name="Huan P."/>
            <person name="Zhang T."/>
            <person name="Zhou Y."/>
            <person name="Zhang J."/>
            <person name="Lin C."/>
            <person name="Li X."/>
            <person name="Xing L."/>
            <person name="Huo D."/>
            <person name="Sun M."/>
            <person name="Wang L."/>
            <person name="Mercier A."/>
            <person name="Li F."/>
            <person name="Yang H."/>
            <person name="Xiang J."/>
        </authorList>
    </citation>
    <scope>NUCLEOTIDE SEQUENCE [LARGE SCALE GENOMIC DNA]</scope>
    <source>
        <strain evidence="4">Shaxun</strain>
        <tissue evidence="4">Muscle</tissue>
    </source>
</reference>
<dbReference type="GO" id="GO:0016020">
    <property type="term" value="C:membrane"/>
    <property type="evidence" value="ECO:0007669"/>
    <property type="project" value="InterPro"/>
</dbReference>
<keyword evidence="1" id="KW-0472">Membrane</keyword>
<keyword evidence="4" id="KW-0675">Receptor</keyword>
<dbReference type="Gene3D" id="1.20.58.390">
    <property type="entry name" value="Neurotransmitter-gated ion-channel transmembrane domain"/>
    <property type="match status" value="2"/>
</dbReference>
<proteinExistence type="predicted"/>
<dbReference type="SUPFAM" id="SSF90112">
    <property type="entry name" value="Neurotransmitter-gated ion-channel transmembrane pore"/>
    <property type="match status" value="1"/>
</dbReference>
<dbReference type="EMBL" id="MRZV01000367">
    <property type="protein sequence ID" value="PIK51554.1"/>
    <property type="molecule type" value="Genomic_DNA"/>
</dbReference>
<feature type="signal peptide" evidence="2">
    <location>
        <begin position="1"/>
        <end position="15"/>
    </location>
</feature>
<keyword evidence="2" id="KW-0732">Signal</keyword>
<organism evidence="4 5">
    <name type="scientific">Stichopus japonicus</name>
    <name type="common">Sea cucumber</name>
    <dbReference type="NCBI Taxonomy" id="307972"/>
    <lineage>
        <taxon>Eukaryota</taxon>
        <taxon>Metazoa</taxon>
        <taxon>Echinodermata</taxon>
        <taxon>Eleutherozoa</taxon>
        <taxon>Echinozoa</taxon>
        <taxon>Holothuroidea</taxon>
        <taxon>Aspidochirotacea</taxon>
        <taxon>Aspidochirotida</taxon>
        <taxon>Stichopodidae</taxon>
        <taxon>Apostichopus</taxon>
    </lineage>
</organism>
<keyword evidence="1" id="KW-0812">Transmembrane</keyword>
<dbReference type="InterPro" id="IPR036719">
    <property type="entry name" value="Neuro-gated_channel_TM_sf"/>
</dbReference>
<dbReference type="InterPro" id="IPR006029">
    <property type="entry name" value="Neurotrans-gated_channel_TM"/>
</dbReference>
<protein>
    <submittedName>
        <fullName evidence="4">Putative neuronal acetylcholine receptor subunit alpha-7 isoform X1</fullName>
    </submittedName>
</protein>
<evidence type="ECO:0000313" key="4">
    <source>
        <dbReference type="EMBL" id="PIK51554.1"/>
    </source>
</evidence>
<feature type="non-terminal residue" evidence="4">
    <location>
        <position position="1"/>
    </location>
</feature>
<dbReference type="InterPro" id="IPR038050">
    <property type="entry name" value="Neuro_actylchol_rec"/>
</dbReference>
<gene>
    <name evidence="4" type="ORF">BSL78_11581</name>
</gene>
<evidence type="ECO:0000256" key="1">
    <source>
        <dbReference type="SAM" id="Phobius"/>
    </source>
</evidence>
<dbReference type="STRING" id="307972.A0A2G8KU79"/>
<dbReference type="OrthoDB" id="5975154at2759"/>
<keyword evidence="5" id="KW-1185">Reference proteome</keyword>
<accession>A0A2G8KU79</accession>
<feature type="domain" description="Neurotransmitter-gated ion-channel transmembrane" evidence="3">
    <location>
        <begin position="1"/>
        <end position="221"/>
    </location>
</feature>
<evidence type="ECO:0000313" key="5">
    <source>
        <dbReference type="Proteomes" id="UP000230750"/>
    </source>
</evidence>
<dbReference type="CDD" id="cd19051">
    <property type="entry name" value="LGIC_TM_cation"/>
    <property type="match status" value="1"/>
</dbReference>
<feature type="transmembrane region" description="Helical" evidence="1">
    <location>
        <begin position="205"/>
        <end position="223"/>
    </location>
</feature>
<dbReference type="Pfam" id="PF02932">
    <property type="entry name" value="Neur_chan_memb"/>
    <property type="match status" value="1"/>
</dbReference>
<evidence type="ECO:0000256" key="2">
    <source>
        <dbReference type="SAM" id="SignalP"/>
    </source>
</evidence>
<sequence>VTILLSVIVFMLVLAEILPSTSLSIPLLGKYFTCVLILVSVSVIMTITTINLNSRNPNTHKMHRWVRKVLLEWLPIILWMKQPGRTYKPLCGTAERDKIAGQTQRGIELLENAPTYKDRRGNGSATQSNYFNDVNLIGIKYANYATDEHEPMIADTRTGPKERRNRELCLILEELRALNGRHERQDRDEQVIYDWKFASMVVDRMSLLIISLITVIVTFKILWSAPTFVDDEPIG</sequence>
<dbReference type="AlphaFoldDB" id="A0A2G8KU79"/>
<name>A0A2G8KU79_STIJA</name>
<keyword evidence="1" id="KW-1133">Transmembrane helix</keyword>
<dbReference type="GO" id="GO:0006811">
    <property type="term" value="P:monoatomic ion transport"/>
    <property type="evidence" value="ECO:0007669"/>
    <property type="project" value="InterPro"/>
</dbReference>
<evidence type="ECO:0000259" key="3">
    <source>
        <dbReference type="Pfam" id="PF02932"/>
    </source>
</evidence>
<feature type="chain" id="PRO_5013883274" evidence="2">
    <location>
        <begin position="16"/>
        <end position="235"/>
    </location>
</feature>